<dbReference type="SUPFAM" id="SSF51679">
    <property type="entry name" value="Bacterial luciferase-like"/>
    <property type="match status" value="1"/>
</dbReference>
<dbReference type="InterPro" id="IPR011251">
    <property type="entry name" value="Luciferase-like_dom"/>
</dbReference>
<keyword evidence="7" id="KW-1185">Reference proteome</keyword>
<gene>
    <name evidence="6" type="ORF">KDK_58670</name>
</gene>
<dbReference type="OrthoDB" id="151009at2"/>
<organism evidence="6 7">
    <name type="scientific">Dictyobacter kobayashii</name>
    <dbReference type="NCBI Taxonomy" id="2014872"/>
    <lineage>
        <taxon>Bacteria</taxon>
        <taxon>Bacillati</taxon>
        <taxon>Chloroflexota</taxon>
        <taxon>Ktedonobacteria</taxon>
        <taxon>Ktedonobacterales</taxon>
        <taxon>Dictyobacteraceae</taxon>
        <taxon>Dictyobacter</taxon>
    </lineage>
</organism>
<dbReference type="GO" id="GO:0008726">
    <property type="term" value="F:alkanesulfonate monooxygenase activity"/>
    <property type="evidence" value="ECO:0007669"/>
    <property type="project" value="TreeGrafter"/>
</dbReference>
<sequence length="279" mass="31320">MRYGLYIPNFGAQTSARSLATLAQEAEESGWDGIFLWDHILYKTPQSPPMVDPWVALTAMAMVTKRIRLGTTVTPLPRRRPWKLARETVTLDHLSEGRLTLGVGLGHPGSTEFAQFGEPEEDSIRAAKLDEGLDVLTGLWSGKPFSYKGEHYQLQRTTFLPSTLQSPRIPVWVAGFWPRVKPFRRAARWDGVVPLKSGGPLTPEDILDIRTTIQSHGQTSESFDIVKIHSTGLKDRKRTAKSAEAFAASGVTWWLESLFGPRDSFEDMRDHIRQGPPQR</sequence>
<dbReference type="GO" id="GO:0046306">
    <property type="term" value="P:alkanesulfonate catabolic process"/>
    <property type="evidence" value="ECO:0007669"/>
    <property type="project" value="TreeGrafter"/>
</dbReference>
<evidence type="ECO:0000313" key="7">
    <source>
        <dbReference type="Proteomes" id="UP000287188"/>
    </source>
</evidence>
<dbReference type="EMBL" id="BIFS01000002">
    <property type="protein sequence ID" value="GCE22067.1"/>
    <property type="molecule type" value="Genomic_DNA"/>
</dbReference>
<dbReference type="RefSeq" id="WP_126554587.1">
    <property type="nucleotide sequence ID" value="NZ_BIFS01000002.1"/>
</dbReference>
<dbReference type="InterPro" id="IPR050172">
    <property type="entry name" value="SsuD_RutA_monooxygenase"/>
</dbReference>
<reference evidence="7" key="1">
    <citation type="submission" date="2018-12" db="EMBL/GenBank/DDBJ databases">
        <title>Tengunoibacter tsumagoiensis gen. nov., sp. nov., Dictyobacter kobayashii sp. nov., D. alpinus sp. nov., and D. joshuensis sp. nov. and description of Dictyobacteraceae fam. nov. within the order Ktedonobacterales isolated from Tengu-no-mugimeshi.</title>
        <authorList>
            <person name="Wang C.M."/>
            <person name="Zheng Y."/>
            <person name="Sakai Y."/>
            <person name="Toyoda A."/>
            <person name="Minakuchi Y."/>
            <person name="Abe K."/>
            <person name="Yokota A."/>
            <person name="Yabe S."/>
        </authorList>
    </citation>
    <scope>NUCLEOTIDE SEQUENCE [LARGE SCALE GENOMIC DNA]</scope>
    <source>
        <strain evidence="7">Uno11</strain>
    </source>
</reference>
<accession>A0A402ASK4</accession>
<dbReference type="InterPro" id="IPR036661">
    <property type="entry name" value="Luciferase-like_sf"/>
</dbReference>
<keyword evidence="1" id="KW-0285">Flavoprotein</keyword>
<keyword evidence="4" id="KW-0503">Monooxygenase</keyword>
<evidence type="ECO:0000256" key="2">
    <source>
        <dbReference type="ARBA" id="ARBA00022643"/>
    </source>
</evidence>
<name>A0A402ASK4_9CHLR</name>
<evidence type="ECO:0000313" key="6">
    <source>
        <dbReference type="EMBL" id="GCE22067.1"/>
    </source>
</evidence>
<evidence type="ECO:0000259" key="5">
    <source>
        <dbReference type="Pfam" id="PF00296"/>
    </source>
</evidence>
<proteinExistence type="predicted"/>
<evidence type="ECO:0000256" key="3">
    <source>
        <dbReference type="ARBA" id="ARBA00023002"/>
    </source>
</evidence>
<protein>
    <submittedName>
        <fullName evidence="6">Luciferase-like protein</fullName>
    </submittedName>
</protein>
<dbReference type="Gene3D" id="3.20.20.30">
    <property type="entry name" value="Luciferase-like domain"/>
    <property type="match status" value="1"/>
</dbReference>
<evidence type="ECO:0000256" key="4">
    <source>
        <dbReference type="ARBA" id="ARBA00023033"/>
    </source>
</evidence>
<dbReference type="PANTHER" id="PTHR42847">
    <property type="entry name" value="ALKANESULFONATE MONOOXYGENASE"/>
    <property type="match status" value="1"/>
</dbReference>
<dbReference type="AlphaFoldDB" id="A0A402ASK4"/>
<keyword evidence="3" id="KW-0560">Oxidoreductase</keyword>
<dbReference type="Proteomes" id="UP000287188">
    <property type="component" value="Unassembled WGS sequence"/>
</dbReference>
<feature type="domain" description="Luciferase-like" evidence="5">
    <location>
        <begin position="1"/>
        <end position="224"/>
    </location>
</feature>
<dbReference type="PANTHER" id="PTHR42847:SF4">
    <property type="entry name" value="ALKANESULFONATE MONOOXYGENASE-RELATED"/>
    <property type="match status" value="1"/>
</dbReference>
<evidence type="ECO:0000256" key="1">
    <source>
        <dbReference type="ARBA" id="ARBA00022630"/>
    </source>
</evidence>
<comment type="caution">
    <text evidence="6">The sequence shown here is derived from an EMBL/GenBank/DDBJ whole genome shotgun (WGS) entry which is preliminary data.</text>
</comment>
<keyword evidence="2" id="KW-0288">FMN</keyword>
<dbReference type="Pfam" id="PF00296">
    <property type="entry name" value="Bac_luciferase"/>
    <property type="match status" value="1"/>
</dbReference>